<dbReference type="InterPro" id="IPR057284">
    <property type="entry name" value="FF_RHG35_4th"/>
</dbReference>
<dbReference type="Gene3D" id="1.10.555.10">
    <property type="entry name" value="Rho GTPase activation protein"/>
    <property type="match status" value="1"/>
</dbReference>
<dbReference type="Ensembl" id="ENSSSCT00025015339.1">
    <property type="protein sequence ID" value="ENSSSCP00025006027.1"/>
    <property type="gene ID" value="ENSSSCG00025011558.1"/>
</dbReference>
<dbReference type="InterPro" id="IPR051978">
    <property type="entry name" value="Rho-GAP_domain"/>
</dbReference>
<keyword evidence="11" id="KW-0472">Membrane</keyword>
<accession>A0A8D1J4U7</accession>
<dbReference type="GO" id="GO:0008289">
    <property type="term" value="F:lipid binding"/>
    <property type="evidence" value="ECO:0007669"/>
    <property type="project" value="UniProtKB-KW"/>
</dbReference>
<dbReference type="Ensembl" id="ENSSSCT00040094123.1">
    <property type="protein sequence ID" value="ENSSSCP00040041558.1"/>
    <property type="gene ID" value="ENSSSCG00040068787.1"/>
</dbReference>
<organism evidence="22 23">
    <name type="scientific">Sus scrofa</name>
    <name type="common">Pig</name>
    <dbReference type="NCBI Taxonomy" id="9823"/>
    <lineage>
        <taxon>Eukaryota</taxon>
        <taxon>Metazoa</taxon>
        <taxon>Chordata</taxon>
        <taxon>Craniata</taxon>
        <taxon>Vertebrata</taxon>
        <taxon>Euteleostomi</taxon>
        <taxon>Mammalia</taxon>
        <taxon>Eutheria</taxon>
        <taxon>Laurasiatheria</taxon>
        <taxon>Artiodactyla</taxon>
        <taxon>Suina</taxon>
        <taxon>Suidae</taxon>
        <taxon>Sus</taxon>
    </lineage>
</organism>
<dbReference type="FunFam" id="3.40.50.300:FF:000349">
    <property type="entry name" value="Rho GTPase-activating protein 5"/>
    <property type="match status" value="1"/>
</dbReference>
<evidence type="ECO:0000256" key="9">
    <source>
        <dbReference type="ARBA" id="ARBA00023121"/>
    </source>
</evidence>
<feature type="region of interest" description="Disordered" evidence="17">
    <location>
        <begin position="1005"/>
        <end position="1027"/>
    </location>
</feature>
<dbReference type="Ensembl" id="ENSSSCT00060009352.1">
    <property type="protein sequence ID" value="ENSSSCP00060003425.1"/>
    <property type="gene ID" value="ENSSSCG00060007331.1"/>
</dbReference>
<dbReference type="PANTHER" id="PTHR46005">
    <property type="entry name" value="RHO GTPASE-ACTIVATING PROTEIN 190"/>
    <property type="match status" value="1"/>
</dbReference>
<keyword evidence="13" id="KW-0539">Nucleus</keyword>
<dbReference type="Pfam" id="PF23083">
    <property type="entry name" value="FF_RHG35_4th"/>
    <property type="match status" value="1"/>
</dbReference>
<dbReference type="GO" id="GO:0005525">
    <property type="term" value="F:GTP binding"/>
    <property type="evidence" value="ECO:0007669"/>
    <property type="project" value="UniProtKB-KW"/>
</dbReference>
<feature type="compositionally biased region" description="Polar residues" evidence="17">
    <location>
        <begin position="1005"/>
        <end position="1022"/>
    </location>
</feature>
<dbReference type="Ensembl" id="ENSSSCT00035078904.1">
    <property type="protein sequence ID" value="ENSSSCP00035032373.1"/>
    <property type="gene ID" value="ENSSSCG00035058931.1"/>
</dbReference>
<evidence type="ECO:0000259" key="20">
    <source>
        <dbReference type="PROSITE" id="PS51852"/>
    </source>
</evidence>
<feature type="domain" description="FF" evidence="19">
    <location>
        <begin position="309"/>
        <end position="363"/>
    </location>
</feature>
<dbReference type="PROSITE" id="PS51853">
    <property type="entry name" value="PG2"/>
    <property type="match status" value="1"/>
</dbReference>
<evidence type="ECO:0000256" key="14">
    <source>
        <dbReference type="ARBA" id="ARBA00023273"/>
    </source>
</evidence>
<dbReference type="GO" id="GO:0003924">
    <property type="term" value="F:GTPase activity"/>
    <property type="evidence" value="ECO:0007669"/>
    <property type="project" value="InterPro"/>
</dbReference>
<dbReference type="Ensembl" id="ENSSSCT00055012181.1">
    <property type="protein sequence ID" value="ENSSSCP00055009617.1"/>
    <property type="gene ID" value="ENSSSCG00055006286.1"/>
</dbReference>
<dbReference type="InterPro" id="IPR036517">
    <property type="entry name" value="FF_domain_sf"/>
</dbReference>
<evidence type="ECO:0000256" key="11">
    <source>
        <dbReference type="ARBA" id="ARBA00023136"/>
    </source>
</evidence>
<dbReference type="InterPro" id="IPR001806">
    <property type="entry name" value="Small_GTPase"/>
</dbReference>
<dbReference type="InterPro" id="IPR002713">
    <property type="entry name" value="FF_domain"/>
</dbReference>
<keyword evidence="6" id="KW-0963">Cytoplasm</keyword>
<dbReference type="Ensembl" id="ENSSSCT00045061499.1">
    <property type="protein sequence ID" value="ENSSSCP00045043212.1"/>
    <property type="gene ID" value="ENSSSCG00045035823.1"/>
</dbReference>
<evidence type="ECO:0000256" key="16">
    <source>
        <dbReference type="SAM" id="Coils"/>
    </source>
</evidence>
<comment type="subcellular location">
    <subcellularLocation>
        <location evidence="3">Cell membrane</location>
    </subcellularLocation>
    <subcellularLocation>
        <location evidence="1">Cytoplasm</location>
        <location evidence="1">Cytoskeleton</location>
        <location evidence="1">Cilium basal body</location>
    </subcellularLocation>
    <subcellularLocation>
        <location evidence="2">Nucleus</location>
    </subcellularLocation>
</comment>
<proteinExistence type="predicted"/>
<evidence type="ECO:0000256" key="4">
    <source>
        <dbReference type="ARBA" id="ARBA00022468"/>
    </source>
</evidence>
<evidence type="ECO:0000259" key="18">
    <source>
        <dbReference type="PROSITE" id="PS50238"/>
    </source>
</evidence>
<dbReference type="FunFam" id="1.10.555.10:FF:000021">
    <property type="entry name" value="rho GTPase-activating protein 5"/>
    <property type="match status" value="1"/>
</dbReference>
<dbReference type="Proteomes" id="UP000694571">
    <property type="component" value="Unplaced"/>
</dbReference>
<keyword evidence="12" id="KW-0206">Cytoskeleton</keyword>
<evidence type="ECO:0000256" key="12">
    <source>
        <dbReference type="ARBA" id="ARBA00023212"/>
    </source>
</evidence>
<feature type="domain" description="Rho-GAP" evidence="18">
    <location>
        <begin position="1130"/>
        <end position="1317"/>
    </location>
</feature>
<feature type="compositionally biased region" description="Basic and acidic residues" evidence="17">
    <location>
        <begin position="877"/>
        <end position="889"/>
    </location>
</feature>
<name>A0A8D1J4U7_PIG</name>
<dbReference type="InterPro" id="IPR000198">
    <property type="entry name" value="RhoGAP_dom"/>
</dbReference>
<keyword evidence="10" id="KW-0342">GTP-binding</keyword>
<dbReference type="SMART" id="SM00441">
    <property type="entry name" value="FF"/>
    <property type="match status" value="3"/>
</dbReference>
<dbReference type="GO" id="GO:0007165">
    <property type="term" value="P:signal transduction"/>
    <property type="evidence" value="ECO:0007669"/>
    <property type="project" value="InterPro"/>
</dbReference>
<dbReference type="PROSITE" id="PS51852">
    <property type="entry name" value="PG1"/>
    <property type="match status" value="1"/>
</dbReference>
<dbReference type="GO" id="GO:0005096">
    <property type="term" value="F:GTPase activator activity"/>
    <property type="evidence" value="ECO:0007669"/>
    <property type="project" value="UniProtKB-KW"/>
</dbReference>
<dbReference type="InterPro" id="IPR008936">
    <property type="entry name" value="Rho_GTPase_activation_prot"/>
</dbReference>
<feature type="compositionally biased region" description="Pro residues" evidence="17">
    <location>
        <begin position="1352"/>
        <end position="1365"/>
    </location>
</feature>
<dbReference type="InterPro" id="IPR039007">
    <property type="entry name" value="pG1"/>
</dbReference>
<feature type="domain" description="FF" evidence="19">
    <location>
        <begin position="365"/>
        <end position="430"/>
    </location>
</feature>
<evidence type="ECO:0000313" key="23">
    <source>
        <dbReference type="Proteomes" id="UP000694728"/>
    </source>
</evidence>
<sequence length="1380" mass="156064">MMMARKQDVRIPTYNISVVGLSGTEKEKGQCGIGKSCLCNRFVRPSADEFHLDHTSVLSTSDFGGRVVNNDHFLYWGEVSRSLEDCVECKMHIVEQTEFIDDQTFQPHRSTALQPYIKRAAATKLASAEKLMYFCTDQLGLEQDFEQKQMPDGKLLIDGFLLGIDVSRGMNRNFDDQLKFVSNLYNQLAKTKKPIVVVLTKCDEGVERYIRDAHTFALSKKNLQVVETSARSNVNVDLAFSTLVQLIDKSRGKTKIIPYFEALKQQSQQIATAKDNMENERIPFDLMDTVPAEQLYEAHLEKLRNERKRAEMRRAFKENLETSPFITPGKPWEEARSFIMNEDFYQWLEESVYMDIYGKHQKQIIDKAKEEFQELLLEYSELFYELELDAKPSKEKMGVIQDVLGEEQRFKALQKLQAERDALILKHIHFVYHPTKETCPSCPACVDAKIEHLISSRFIRPSDRNQKNSLSDPNIDRINLVILGKDGLARELANEIRALCTNDDKYVIDGKMYELSLRPIEGNVRLPVNSFQTPTFQPHGCLCLYNSKESLSYVVESIEKSRESTLGRRDNHLAHLPLTLILVNKRGDTSGETLHSLIQQGQQIASKLQCVFLDPASAGIGYGRNINEKQISQVLKGLLDSKRNLNLVSSTASIKDLADVDLRIVMCLMCGDPFSADDILFPVLQSQTCKSSHCGSNNSVLLELPIGLHKKRIELSVLSYHSSFSIRKSRLVHGYIVFYSAKRKASLAMLRAFLCEVQDIIPIQLVALTDGAVDVLDNDLSREQLTEGEEIAQEIDGRFTSIPCSHPQHKLEIFHPFFKDVVDKKNIIEATHMYDNAAEACSTTEEVFNSPRAGSPLCNSNLQDSEEDSEPPSYSLFREDTSLPSLSKDHSKLSMELEGNDGLSFFMSNFESKLNNKVPPPVKPKPPVHFEITKGDLSYLDQGHRDGQRKSVSSSTWLPPDGFDPSDYAEPMDAVVKPRNEEENIYSVPHDSTQGKIITIRNINKAQSNGSGNGSDSEMDTSSLERGRKVSIVSKPVLYRTRCSRLGRFASYRTSFSVGSDDELGPIRKKEEDQASQGYKGDNAVIPYETDEDPRRRNILRSLRRNTKKPKPKPRPSITKATWESNYFGVPLTTVVTPEKPIPVFIERCIEYIEATGLSTEGIYRVSGNKSEMESLQRQFDQDHNLDLAEKDFTVNTVAGAMKSFFSELPDPLVPYNMQMDLVEAHKINDREQKLHALKEVLKKFPKENHEVFKYVISHLNKVSHNNKVNLMTSENLSICFWPTLMRPDFSTMDALTATRTYQTIIELFIQQCPFFFHNRPISEPPGTTPSSPSALASTVPFLTSTPVASQPSPPQSPPPTPQSPMQPLLPSQLQAEHTL</sequence>
<dbReference type="Proteomes" id="UP000694726">
    <property type="component" value="Unplaced"/>
</dbReference>
<feature type="region of interest" description="Disordered" evidence="17">
    <location>
        <begin position="1058"/>
        <end position="1088"/>
    </location>
</feature>
<evidence type="ECO:0000256" key="6">
    <source>
        <dbReference type="ARBA" id="ARBA00022490"/>
    </source>
</evidence>
<keyword evidence="8" id="KW-0547">Nucleotide-binding</keyword>
<dbReference type="Proteomes" id="UP000694720">
    <property type="component" value="Unplaced"/>
</dbReference>
<evidence type="ECO:0000256" key="2">
    <source>
        <dbReference type="ARBA" id="ARBA00004123"/>
    </source>
</evidence>
<evidence type="ECO:0000256" key="7">
    <source>
        <dbReference type="ARBA" id="ARBA00022737"/>
    </source>
</evidence>
<dbReference type="SUPFAM" id="SSF48350">
    <property type="entry name" value="GTPase activation domain, GAP"/>
    <property type="match status" value="1"/>
</dbReference>
<dbReference type="CDD" id="cd22221">
    <property type="entry name" value="pseudoGTPaseD_p190RhoGAP-A"/>
    <property type="match status" value="1"/>
</dbReference>
<dbReference type="Ensembl" id="ENSSSCT00050013740.1">
    <property type="protein sequence ID" value="ENSSSCP00050005667.1"/>
    <property type="gene ID" value="ENSSSCG00050010162.1"/>
</dbReference>
<evidence type="ECO:0000256" key="13">
    <source>
        <dbReference type="ARBA" id="ARBA00023242"/>
    </source>
</evidence>
<gene>
    <name evidence="22" type="primary">ARHGAP35</name>
</gene>
<evidence type="ECO:0000259" key="19">
    <source>
        <dbReference type="PROSITE" id="PS51676"/>
    </source>
</evidence>
<dbReference type="CDD" id="cd04373">
    <property type="entry name" value="RhoGAP_p190"/>
    <property type="match status" value="1"/>
</dbReference>
<dbReference type="Gene3D" id="3.40.50.300">
    <property type="entry name" value="P-loop containing nucleotide triphosphate hydrolases"/>
    <property type="match status" value="1"/>
</dbReference>
<dbReference type="Proteomes" id="UP000694722">
    <property type="component" value="Unplaced"/>
</dbReference>
<feature type="compositionally biased region" description="Low complexity" evidence="17">
    <location>
        <begin position="1366"/>
        <end position="1380"/>
    </location>
</feature>
<feature type="domain" description="PG2 pseudoGTPase" evidence="21">
    <location>
        <begin position="663"/>
        <end position="827"/>
    </location>
</feature>
<dbReference type="Ensembl" id="ENSSSCT00065009246.1">
    <property type="protein sequence ID" value="ENSSSCP00065003865.1"/>
    <property type="gene ID" value="ENSSSCG00065006872.1"/>
</dbReference>
<evidence type="ECO:0000256" key="15">
    <source>
        <dbReference type="ARBA" id="ARBA00040788"/>
    </source>
</evidence>
<protein>
    <recommendedName>
        <fullName evidence="15">Rho GTPase-activating protein 35</fullName>
    </recommendedName>
</protein>
<keyword evidence="4" id="KW-0343">GTPase activation</keyword>
<dbReference type="Gene3D" id="1.10.10.440">
    <property type="entry name" value="FF domain"/>
    <property type="match status" value="1"/>
</dbReference>
<dbReference type="InterPro" id="IPR039006">
    <property type="entry name" value="RhoGAP_pG2"/>
</dbReference>
<dbReference type="PRINTS" id="PR00449">
    <property type="entry name" value="RASTRNSFRMNG"/>
</dbReference>
<evidence type="ECO:0000256" key="5">
    <source>
        <dbReference type="ARBA" id="ARBA00022475"/>
    </source>
</evidence>
<dbReference type="InterPro" id="IPR045786">
    <property type="entry name" value="RhoGAP_pG1_pG2"/>
</dbReference>
<evidence type="ECO:0000256" key="3">
    <source>
        <dbReference type="ARBA" id="ARBA00004236"/>
    </source>
</evidence>
<feature type="domain" description="PG1 pseudoGTPase" evidence="20">
    <location>
        <begin position="472"/>
        <end position="647"/>
    </location>
</feature>
<feature type="region of interest" description="Disordered" evidence="17">
    <location>
        <begin position="1343"/>
        <end position="1380"/>
    </location>
</feature>
<evidence type="ECO:0000256" key="10">
    <source>
        <dbReference type="ARBA" id="ARBA00023134"/>
    </source>
</evidence>
<dbReference type="Proteomes" id="UP000694727">
    <property type="component" value="Unplaced"/>
</dbReference>
<dbReference type="PROSITE" id="PS51676">
    <property type="entry name" value="FF"/>
    <property type="match status" value="2"/>
</dbReference>
<dbReference type="Ensembl" id="ENSSSCT00015003444.1">
    <property type="protein sequence ID" value="ENSSSCP00015001162.1"/>
    <property type="gene ID" value="ENSSSCG00015002741.1"/>
</dbReference>
<feature type="coiled-coil region" evidence="16">
    <location>
        <begin position="260"/>
        <end position="320"/>
    </location>
</feature>
<keyword evidence="16" id="KW-0175">Coiled coil</keyword>
<evidence type="ECO:0000259" key="21">
    <source>
        <dbReference type="PROSITE" id="PS51853"/>
    </source>
</evidence>
<dbReference type="SUPFAM" id="SSF81698">
    <property type="entry name" value="FF domain"/>
    <property type="match status" value="1"/>
</dbReference>
<dbReference type="Pfam" id="PF00620">
    <property type="entry name" value="RhoGAP"/>
    <property type="match status" value="1"/>
</dbReference>
<dbReference type="GO" id="GO:0005886">
    <property type="term" value="C:plasma membrane"/>
    <property type="evidence" value="ECO:0007669"/>
    <property type="project" value="UniProtKB-SubCell"/>
</dbReference>
<dbReference type="GO" id="GO:0005634">
    <property type="term" value="C:nucleus"/>
    <property type="evidence" value="ECO:0007669"/>
    <property type="project" value="UniProtKB-SubCell"/>
</dbReference>
<dbReference type="Proteomes" id="UP000694724">
    <property type="component" value="Unplaced"/>
</dbReference>
<dbReference type="SUPFAM" id="SSF52540">
    <property type="entry name" value="P-loop containing nucleoside triphosphate hydrolases"/>
    <property type="match status" value="1"/>
</dbReference>
<dbReference type="PANTHER" id="PTHR46005:SF1">
    <property type="entry name" value="RHO GTPASE-ACTIVATING PROTEIN 35"/>
    <property type="match status" value="1"/>
</dbReference>
<reference evidence="22" key="1">
    <citation type="submission" date="2025-05" db="UniProtKB">
        <authorList>
            <consortium name="Ensembl"/>
        </authorList>
    </citation>
    <scope>IDENTIFICATION</scope>
</reference>
<keyword evidence="9" id="KW-0446">Lipid-binding</keyword>
<dbReference type="FunFam" id="1.10.10.440:FF:000007">
    <property type="entry name" value="Putative rho GTPase-activating protein 5"/>
    <property type="match status" value="1"/>
</dbReference>
<dbReference type="Pfam" id="PF19518">
    <property type="entry name" value="RhoGAP_pG1_pG2"/>
    <property type="match status" value="1"/>
</dbReference>
<dbReference type="Proteomes" id="UP000694728">
    <property type="component" value="Unplaced"/>
</dbReference>
<evidence type="ECO:0000256" key="1">
    <source>
        <dbReference type="ARBA" id="ARBA00004120"/>
    </source>
</evidence>
<dbReference type="SMART" id="SM00324">
    <property type="entry name" value="RhoGAP"/>
    <property type="match status" value="1"/>
</dbReference>
<dbReference type="Proteomes" id="UP000694723">
    <property type="component" value="Unplaced"/>
</dbReference>
<keyword evidence="7" id="KW-0677">Repeat</keyword>
<dbReference type="Pfam" id="PF00071">
    <property type="entry name" value="Ras"/>
    <property type="match status" value="1"/>
</dbReference>
<dbReference type="InterPro" id="IPR027417">
    <property type="entry name" value="P-loop_NTPase"/>
</dbReference>
<dbReference type="PROSITE" id="PS50238">
    <property type="entry name" value="RHOGAP"/>
    <property type="match status" value="1"/>
</dbReference>
<evidence type="ECO:0000256" key="17">
    <source>
        <dbReference type="SAM" id="MobiDB-lite"/>
    </source>
</evidence>
<feature type="region of interest" description="Disordered" evidence="17">
    <location>
        <begin position="942"/>
        <end position="967"/>
    </location>
</feature>
<keyword evidence="14" id="KW-0966">Cell projection</keyword>
<dbReference type="Proteomes" id="UP000694725">
    <property type="component" value="Unplaced"/>
</dbReference>
<keyword evidence="5" id="KW-1003">Cell membrane</keyword>
<evidence type="ECO:0000256" key="8">
    <source>
        <dbReference type="ARBA" id="ARBA00022741"/>
    </source>
</evidence>
<feature type="region of interest" description="Disordered" evidence="17">
    <location>
        <begin position="849"/>
        <end position="889"/>
    </location>
</feature>
<evidence type="ECO:0000313" key="22">
    <source>
        <dbReference type="Ensembl" id="ENSSSCP00045043212.1"/>
    </source>
</evidence>